<keyword evidence="7" id="KW-1185">Reference proteome</keyword>
<gene>
    <name evidence="6" type="ORF">PHAECO_LOCUS7380</name>
</gene>
<dbReference type="PANTHER" id="PTHR11311:SF15">
    <property type="entry name" value="SPONDIN-2"/>
    <property type="match status" value="1"/>
</dbReference>
<dbReference type="AlphaFoldDB" id="A0A9N9SHG0"/>
<keyword evidence="3" id="KW-0325">Glycoprotein</keyword>
<proteinExistence type="predicted"/>
<accession>A0A9N9SHG0</accession>
<protein>
    <recommendedName>
        <fullName evidence="5">Spondin-like TSP1 domain-containing protein</fullName>
    </recommendedName>
</protein>
<evidence type="ECO:0000313" key="6">
    <source>
        <dbReference type="EMBL" id="CAG9820009.1"/>
    </source>
</evidence>
<evidence type="ECO:0000256" key="3">
    <source>
        <dbReference type="ARBA" id="ARBA00023180"/>
    </source>
</evidence>
<dbReference type="InterPro" id="IPR051418">
    <property type="entry name" value="Spondin/Thrombospondin_T1"/>
</dbReference>
<dbReference type="Gene3D" id="2.20.100.10">
    <property type="entry name" value="Thrombospondin type-1 (TSP1) repeat"/>
    <property type="match status" value="3"/>
</dbReference>
<keyword evidence="1" id="KW-0732">Signal</keyword>
<dbReference type="EMBL" id="OU896709">
    <property type="protein sequence ID" value="CAG9820009.1"/>
    <property type="molecule type" value="Genomic_DNA"/>
</dbReference>
<dbReference type="GO" id="GO:0007155">
    <property type="term" value="P:cell adhesion"/>
    <property type="evidence" value="ECO:0007669"/>
    <property type="project" value="TreeGrafter"/>
</dbReference>
<feature type="domain" description="Spondin-like TSP1" evidence="5">
    <location>
        <begin position="106"/>
        <end position="156"/>
    </location>
</feature>
<feature type="region of interest" description="Disordered" evidence="4">
    <location>
        <begin position="53"/>
        <end position="73"/>
    </location>
</feature>
<reference evidence="6" key="1">
    <citation type="submission" date="2022-01" db="EMBL/GenBank/DDBJ databases">
        <authorList>
            <person name="King R."/>
        </authorList>
    </citation>
    <scope>NUCLEOTIDE SEQUENCE</scope>
</reference>
<dbReference type="InterPro" id="IPR044004">
    <property type="entry name" value="TSP1_spondin_dom"/>
</dbReference>
<dbReference type="InterPro" id="IPR000884">
    <property type="entry name" value="TSP1_rpt"/>
</dbReference>
<keyword evidence="2" id="KW-1015">Disulfide bond</keyword>
<name>A0A9N9SHG0_PHACE</name>
<dbReference type="SMART" id="SM00209">
    <property type="entry name" value="TSP1"/>
    <property type="match status" value="3"/>
</dbReference>
<dbReference type="Proteomes" id="UP001153737">
    <property type="component" value="Chromosome 3"/>
</dbReference>
<organism evidence="6 7">
    <name type="scientific">Phaedon cochleariae</name>
    <name type="common">Mustard beetle</name>
    <dbReference type="NCBI Taxonomy" id="80249"/>
    <lineage>
        <taxon>Eukaryota</taxon>
        <taxon>Metazoa</taxon>
        <taxon>Ecdysozoa</taxon>
        <taxon>Arthropoda</taxon>
        <taxon>Hexapoda</taxon>
        <taxon>Insecta</taxon>
        <taxon>Pterygota</taxon>
        <taxon>Neoptera</taxon>
        <taxon>Endopterygota</taxon>
        <taxon>Coleoptera</taxon>
        <taxon>Polyphaga</taxon>
        <taxon>Cucujiformia</taxon>
        <taxon>Chrysomeloidea</taxon>
        <taxon>Chrysomelidae</taxon>
        <taxon>Chrysomelinae</taxon>
        <taxon>Chrysomelini</taxon>
        <taxon>Phaedon</taxon>
    </lineage>
</organism>
<dbReference type="GO" id="GO:0031012">
    <property type="term" value="C:extracellular matrix"/>
    <property type="evidence" value="ECO:0007669"/>
    <property type="project" value="TreeGrafter"/>
</dbReference>
<evidence type="ECO:0000259" key="5">
    <source>
        <dbReference type="Pfam" id="PF19028"/>
    </source>
</evidence>
<sequence length="250" mass="28132">MQAKSYSLGSCDVSYQIGYLRKLDEPQCTDRKWGPWGPCNVSCGTGYKTRVSLPKEDQNDEDNENDAEENCPGQETVKCSMPCNEEPFGENLVILEQLSDGRVLDCKVSQWTVWSPCDLNGASCGHGYIRRNRYILRHPENGGRSCPHRLSQKRTCWIPCRREAPNDKNPDFDINSSMEERDDGSLCEMSEWTAWSPCSSICGSNAKQQRTRKILNKPSGLSPLDCPTRLDLKPCNLPIACTDDGKPILF</sequence>
<evidence type="ECO:0000313" key="7">
    <source>
        <dbReference type="Proteomes" id="UP001153737"/>
    </source>
</evidence>
<dbReference type="PROSITE" id="PS50092">
    <property type="entry name" value="TSP1"/>
    <property type="match status" value="3"/>
</dbReference>
<dbReference type="Pfam" id="PF19030">
    <property type="entry name" value="TSP1_ADAMTS"/>
    <property type="match status" value="1"/>
</dbReference>
<dbReference type="OrthoDB" id="347314at2759"/>
<feature type="domain" description="Spondin-like TSP1" evidence="5">
    <location>
        <begin position="187"/>
        <end position="238"/>
    </location>
</feature>
<dbReference type="InterPro" id="IPR036383">
    <property type="entry name" value="TSP1_rpt_sf"/>
</dbReference>
<reference evidence="6" key="2">
    <citation type="submission" date="2022-10" db="EMBL/GenBank/DDBJ databases">
        <authorList>
            <consortium name="ENA_rothamsted_submissions"/>
            <consortium name="culmorum"/>
            <person name="King R."/>
        </authorList>
    </citation>
    <scope>NUCLEOTIDE SEQUENCE</scope>
</reference>
<evidence type="ECO:0000256" key="4">
    <source>
        <dbReference type="SAM" id="MobiDB-lite"/>
    </source>
</evidence>
<dbReference type="PANTHER" id="PTHR11311">
    <property type="entry name" value="SPONDIN"/>
    <property type="match status" value="1"/>
</dbReference>
<evidence type="ECO:0000256" key="2">
    <source>
        <dbReference type="ARBA" id="ARBA00023157"/>
    </source>
</evidence>
<feature type="compositionally biased region" description="Acidic residues" evidence="4">
    <location>
        <begin position="58"/>
        <end position="69"/>
    </location>
</feature>
<evidence type="ECO:0000256" key="1">
    <source>
        <dbReference type="ARBA" id="ARBA00022729"/>
    </source>
</evidence>
<dbReference type="Pfam" id="PF19028">
    <property type="entry name" value="TSP1_spondin"/>
    <property type="match status" value="2"/>
</dbReference>
<dbReference type="SUPFAM" id="SSF82895">
    <property type="entry name" value="TSP-1 type 1 repeat"/>
    <property type="match status" value="3"/>
</dbReference>